<dbReference type="InParanoid" id="A0A6I9QFY1"/>
<keyword evidence="3" id="KW-0805">Transcription regulation</keyword>
<evidence type="ECO:0000256" key="2">
    <source>
        <dbReference type="ARBA" id="ARBA00005510"/>
    </source>
</evidence>
<accession>A0A6I9QFY1</accession>
<evidence type="ECO:0000256" key="5">
    <source>
        <dbReference type="ARBA" id="ARBA00023242"/>
    </source>
</evidence>
<feature type="compositionally biased region" description="Basic and acidic residues" evidence="6">
    <location>
        <begin position="301"/>
        <end position="312"/>
    </location>
</feature>
<keyword evidence="5" id="KW-0539">Nucleus</keyword>
<dbReference type="RefSeq" id="XP_010908515.2">
    <property type="nucleotide sequence ID" value="XM_010910213.2"/>
</dbReference>
<dbReference type="PROSITE" id="PS50888">
    <property type="entry name" value="BHLH"/>
    <property type="match status" value="1"/>
</dbReference>
<feature type="domain" description="BHLH" evidence="7">
    <location>
        <begin position="335"/>
        <end position="384"/>
    </location>
</feature>
<dbReference type="InterPro" id="IPR036638">
    <property type="entry name" value="HLH_DNA-bd_sf"/>
</dbReference>
<evidence type="ECO:0000256" key="4">
    <source>
        <dbReference type="ARBA" id="ARBA00023163"/>
    </source>
</evidence>
<feature type="compositionally biased region" description="Basic and acidic residues" evidence="6">
    <location>
        <begin position="262"/>
        <end position="277"/>
    </location>
</feature>
<feature type="compositionally biased region" description="Gly residues" evidence="6">
    <location>
        <begin position="7"/>
        <end position="19"/>
    </location>
</feature>
<dbReference type="Gene3D" id="4.10.280.10">
    <property type="entry name" value="Helix-loop-helix DNA-binding domain"/>
    <property type="match status" value="1"/>
</dbReference>
<feature type="compositionally biased region" description="Low complexity" evidence="6">
    <location>
        <begin position="423"/>
        <end position="433"/>
    </location>
</feature>
<evidence type="ECO:0000259" key="7">
    <source>
        <dbReference type="PROSITE" id="PS50888"/>
    </source>
</evidence>
<dbReference type="GO" id="GO:0003700">
    <property type="term" value="F:DNA-binding transcription factor activity"/>
    <property type="evidence" value="ECO:0007669"/>
    <property type="project" value="TreeGrafter"/>
</dbReference>
<dbReference type="FunCoup" id="A0A6I9QFY1">
    <property type="interactions" value="2178"/>
</dbReference>
<name>A0A6I9QFY1_ELAGV</name>
<dbReference type="Pfam" id="PF22754">
    <property type="entry name" value="bHLH-TF_ACT-like_plant"/>
    <property type="match status" value="1"/>
</dbReference>
<dbReference type="InterPro" id="IPR054502">
    <property type="entry name" value="bHLH-TF_ACT-like_plant"/>
</dbReference>
<dbReference type="PANTHER" id="PTHR31945:SF129">
    <property type="entry name" value="TRANSCRIPTION FACTOR SCREAM2"/>
    <property type="match status" value="1"/>
</dbReference>
<comment type="subcellular location">
    <subcellularLocation>
        <location evidence="1">Nucleus</location>
    </subcellularLocation>
</comment>
<keyword evidence="8" id="KW-1185">Reference proteome</keyword>
<dbReference type="KEGG" id="egu:105034895"/>
<dbReference type="GO" id="GO:0046983">
    <property type="term" value="F:protein dimerization activity"/>
    <property type="evidence" value="ECO:0007669"/>
    <property type="project" value="InterPro"/>
</dbReference>
<dbReference type="CDD" id="cd11443">
    <property type="entry name" value="bHLH_AtAMS_like"/>
    <property type="match status" value="1"/>
</dbReference>
<comment type="similarity">
    <text evidence="2">Belongs to the bHLH protein family.</text>
</comment>
<proteinExistence type="inferred from homology"/>
<feature type="region of interest" description="Disordered" evidence="6">
    <location>
        <begin position="242"/>
        <end position="346"/>
    </location>
</feature>
<dbReference type="CDD" id="cd04873">
    <property type="entry name" value="ACT_UUR-ACR-like"/>
    <property type="match status" value="1"/>
</dbReference>
<dbReference type="OrthoDB" id="1939369at2759"/>
<dbReference type="PANTHER" id="PTHR31945">
    <property type="entry name" value="TRANSCRIPTION FACTOR SCREAM2-RELATED"/>
    <property type="match status" value="1"/>
</dbReference>
<feature type="region of interest" description="Disordered" evidence="6">
    <location>
        <begin position="1"/>
        <end position="49"/>
    </location>
</feature>
<evidence type="ECO:0000256" key="6">
    <source>
        <dbReference type="SAM" id="MobiDB-lite"/>
    </source>
</evidence>
<dbReference type="InterPro" id="IPR051358">
    <property type="entry name" value="TF_AMS/ICE1/BHLH6-like"/>
</dbReference>
<dbReference type="Proteomes" id="UP000504607">
    <property type="component" value="Unplaced"/>
</dbReference>
<evidence type="ECO:0000256" key="1">
    <source>
        <dbReference type="ARBA" id="ARBA00004123"/>
    </source>
</evidence>
<dbReference type="SUPFAM" id="SSF47459">
    <property type="entry name" value="HLH, helix-loop-helix DNA-binding domain"/>
    <property type="match status" value="1"/>
</dbReference>
<evidence type="ECO:0000313" key="9">
    <source>
        <dbReference type="RefSeq" id="XP_010908515.2"/>
    </source>
</evidence>
<dbReference type="InterPro" id="IPR011598">
    <property type="entry name" value="bHLH_dom"/>
</dbReference>
<feature type="region of interest" description="Disordered" evidence="6">
    <location>
        <begin position="400"/>
        <end position="433"/>
    </location>
</feature>
<dbReference type="SMART" id="SM00353">
    <property type="entry name" value="HLH"/>
    <property type="match status" value="1"/>
</dbReference>
<dbReference type="Pfam" id="PF00010">
    <property type="entry name" value="HLH"/>
    <property type="match status" value="1"/>
</dbReference>
<evidence type="ECO:0000256" key="3">
    <source>
        <dbReference type="ARBA" id="ARBA00023015"/>
    </source>
</evidence>
<feature type="compositionally biased region" description="Polar residues" evidence="6">
    <location>
        <begin position="400"/>
        <end position="412"/>
    </location>
</feature>
<evidence type="ECO:0000313" key="8">
    <source>
        <dbReference type="Proteomes" id="UP000504607"/>
    </source>
</evidence>
<dbReference type="GO" id="GO:0043565">
    <property type="term" value="F:sequence-specific DNA binding"/>
    <property type="evidence" value="ECO:0007669"/>
    <property type="project" value="TreeGrafter"/>
</dbReference>
<protein>
    <submittedName>
        <fullName evidence="9">Transcription factor ICE1</fullName>
    </submittedName>
</protein>
<gene>
    <name evidence="9" type="primary">LOC105034895</name>
</gene>
<keyword evidence="4" id="KW-0804">Transcription</keyword>
<dbReference type="AlphaFoldDB" id="A0A6I9QFY1"/>
<feature type="compositionally biased region" description="Polar residues" evidence="6">
    <location>
        <begin position="20"/>
        <end position="34"/>
    </location>
</feature>
<dbReference type="GO" id="GO:0005634">
    <property type="term" value="C:nucleus"/>
    <property type="evidence" value="ECO:0007669"/>
    <property type="project" value="UniProtKB-SubCell"/>
</dbReference>
<reference evidence="9" key="1">
    <citation type="submission" date="2025-08" db="UniProtKB">
        <authorList>
            <consortium name="RefSeq"/>
        </authorList>
    </citation>
    <scope>IDENTIFICATION</scope>
</reference>
<sequence length="519" mass="54843">MENSRGCGRGRGGGGGGSNDGANPSSTFAASSAVSGKGHEDKLDLPSSNSLLKNNRYLSAAVAGSAANPNTSSHRSFSALQPSQEMKDLAFPFDRRPPILPLLSPVDSSAATFHLNTSAPFIPSKATISSFLGTACSNPSHLSSDATKFPPLTKASTTFPILMGRGGGGGALRRPGVGPGFGSAAQFSSTRVPVLAENDSSSGFSTSFHLMGFDSSKNSPFLNRSKVLRPVEIFSEVGDQQTLFQKRPGPGTGQGSQVRSAIEGEKEKTRRGPGSKEDEIDEQRINGLGLANDSEEAAAENARDLGDGKKNDGGNTSNANNTFSDGGEKEGKKKGPGAKNLMAERRRRKKLNDRLYMLRSVVPRISKMDRASILGDAIAYLKELLQRMNDLNNEIKSTPCGTSISAPPTTSFHPLAPTPPTLPSRLTSPTSQPPRVEVRAREGQAVNIHMFCGRRSGLLLSTLRALESLGLDVQQAVISCFDGLALDVFRAEQCRDGPGVPPEEIKAVLLQCTGYQSGT</sequence>
<organism evidence="8 9">
    <name type="scientific">Elaeis guineensis var. tenera</name>
    <name type="common">Oil palm</name>
    <dbReference type="NCBI Taxonomy" id="51953"/>
    <lineage>
        <taxon>Eukaryota</taxon>
        <taxon>Viridiplantae</taxon>
        <taxon>Streptophyta</taxon>
        <taxon>Embryophyta</taxon>
        <taxon>Tracheophyta</taxon>
        <taxon>Spermatophyta</taxon>
        <taxon>Magnoliopsida</taxon>
        <taxon>Liliopsida</taxon>
        <taxon>Arecaceae</taxon>
        <taxon>Arecoideae</taxon>
        <taxon>Cocoseae</taxon>
        <taxon>Elaeidinae</taxon>
        <taxon>Elaeis</taxon>
    </lineage>
</organism>